<organism evidence="1 2">
    <name type="scientific">Candidatus Nitrospira allomarina</name>
    <dbReference type="NCBI Taxonomy" id="3020900"/>
    <lineage>
        <taxon>Bacteria</taxon>
        <taxon>Pseudomonadati</taxon>
        <taxon>Nitrospirota</taxon>
        <taxon>Nitrospiria</taxon>
        <taxon>Nitrospirales</taxon>
        <taxon>Nitrospiraceae</taxon>
        <taxon>Nitrospira</taxon>
    </lineage>
</organism>
<sequence length="175" mass="19431">MNNKYHVSTHIRYILVSLLSITVIGCQSLQPKSTGELAMEDQDFLGIWDAYNHCVDSSDIQHMQANLDVLASAPKPISLDDSPIPVPAFLKKWSTARGSRLAVDPRAMAASCSIHLAEVAQLSADWPTALRTFQEILKNYPEPQYAFYVSKANHAMEQLTTVRPVSLSFQEALVD</sequence>
<evidence type="ECO:0000313" key="1">
    <source>
        <dbReference type="EMBL" id="WNM57258.1"/>
    </source>
</evidence>
<dbReference type="Proteomes" id="UP001302719">
    <property type="component" value="Chromosome"/>
</dbReference>
<dbReference type="PROSITE" id="PS51257">
    <property type="entry name" value="PROKAR_LIPOPROTEIN"/>
    <property type="match status" value="1"/>
</dbReference>
<name>A0AA96GE70_9BACT</name>
<protein>
    <recommendedName>
        <fullName evidence="3">Outer membrane lipoprotein BamD-like domain-containing protein</fullName>
    </recommendedName>
</protein>
<dbReference type="KEGG" id="nall:PP769_14925"/>
<accession>A0AA96GE70</accession>
<gene>
    <name evidence="1" type="ORF">PP769_14925</name>
</gene>
<reference evidence="1 2" key="1">
    <citation type="submission" date="2023-01" db="EMBL/GenBank/DDBJ databases">
        <title>Cultivation and genomic characterization of new, ubiquitous marine nitrite-oxidizing bacteria from the Nitrospirales.</title>
        <authorList>
            <person name="Mueller A.J."/>
            <person name="Daebeler A."/>
            <person name="Herbold C.W."/>
            <person name="Kirkegaard R.H."/>
            <person name="Daims H."/>
        </authorList>
    </citation>
    <scope>NUCLEOTIDE SEQUENCE [LARGE SCALE GENOMIC DNA]</scope>
    <source>
        <strain evidence="1 2">VA</strain>
    </source>
</reference>
<dbReference type="RefSeq" id="WP_312641535.1">
    <property type="nucleotide sequence ID" value="NZ_CP116967.1"/>
</dbReference>
<dbReference type="EMBL" id="CP116967">
    <property type="protein sequence ID" value="WNM57258.1"/>
    <property type="molecule type" value="Genomic_DNA"/>
</dbReference>
<dbReference type="AlphaFoldDB" id="A0AA96GE70"/>
<evidence type="ECO:0000313" key="2">
    <source>
        <dbReference type="Proteomes" id="UP001302719"/>
    </source>
</evidence>
<evidence type="ECO:0008006" key="3">
    <source>
        <dbReference type="Google" id="ProtNLM"/>
    </source>
</evidence>
<proteinExistence type="predicted"/>
<keyword evidence="2" id="KW-1185">Reference proteome</keyword>